<reference evidence="7" key="1">
    <citation type="submission" date="2017-05" db="EMBL/GenBank/DDBJ databases">
        <authorList>
            <person name="Rodrigo-Torres L."/>
            <person name="Arahal R. D."/>
            <person name="Lucena T."/>
        </authorList>
    </citation>
    <scope>NUCLEOTIDE SEQUENCE [LARGE SCALE GENOMIC DNA]</scope>
    <source>
        <strain evidence="7">CECT 8621</strain>
    </source>
</reference>
<proteinExistence type="inferred from homology"/>
<sequence>MRHLQLYRALQAVVREGSIRKASELLAISPSALNRQILGLEEELGVPFFERLPSGVRLSTAGEVYFSHFIKHLAEIDRAEATVADLSGLRIGHVKVAVSRELEAGLLSANILSFRREHPRVTFSVVPVLSADFSARLISGQADIALIAQPQYHDGIETVFSTDTAVHAIVARGAVPERATLRPDTLADMDLVLPADGVGFRTHLDQGLKRLRIDTGAAVESAGLIAPWVNEGGRASAQFVLAPAIDDNWLSACSASLHPVARIASVNVVMCKRAGRILPIAAEKFAQQLAASLQQTSADAIQAAV</sequence>
<dbReference type="InterPro" id="IPR050950">
    <property type="entry name" value="HTH-type_LysR_regulators"/>
</dbReference>
<dbReference type="SUPFAM" id="SSF46785">
    <property type="entry name" value="Winged helix' DNA-binding domain"/>
    <property type="match status" value="1"/>
</dbReference>
<dbReference type="RefSeq" id="WP_176438429.1">
    <property type="nucleotide sequence ID" value="NZ_FXYE01000001.1"/>
</dbReference>
<evidence type="ECO:0000313" key="7">
    <source>
        <dbReference type="Proteomes" id="UP000202922"/>
    </source>
</evidence>
<dbReference type="GO" id="GO:0003677">
    <property type="term" value="F:DNA binding"/>
    <property type="evidence" value="ECO:0007669"/>
    <property type="project" value="UniProtKB-KW"/>
</dbReference>
<dbReference type="GO" id="GO:0005829">
    <property type="term" value="C:cytosol"/>
    <property type="evidence" value="ECO:0007669"/>
    <property type="project" value="TreeGrafter"/>
</dbReference>
<dbReference type="EMBL" id="FXYE01000001">
    <property type="protein sequence ID" value="SMX32450.1"/>
    <property type="molecule type" value="Genomic_DNA"/>
</dbReference>
<accession>A0A238JP52</accession>
<feature type="domain" description="HTH lysR-type" evidence="5">
    <location>
        <begin position="1"/>
        <end position="59"/>
    </location>
</feature>
<keyword evidence="4" id="KW-0804">Transcription</keyword>
<name>A0A238JP52_9RHOB</name>
<dbReference type="Proteomes" id="UP000202922">
    <property type="component" value="Unassembled WGS sequence"/>
</dbReference>
<keyword evidence="3" id="KW-0238">DNA-binding</keyword>
<dbReference type="SUPFAM" id="SSF53850">
    <property type="entry name" value="Periplasmic binding protein-like II"/>
    <property type="match status" value="1"/>
</dbReference>
<dbReference type="InterPro" id="IPR000847">
    <property type="entry name" value="LysR_HTH_N"/>
</dbReference>
<protein>
    <submittedName>
        <fullName evidence="6">HTH-type transcriptional regulator CynR</fullName>
    </submittedName>
</protein>
<dbReference type="Pfam" id="PF00126">
    <property type="entry name" value="HTH_1"/>
    <property type="match status" value="1"/>
</dbReference>
<dbReference type="InterPro" id="IPR036390">
    <property type="entry name" value="WH_DNA-bd_sf"/>
</dbReference>
<dbReference type="Gene3D" id="1.10.10.10">
    <property type="entry name" value="Winged helix-like DNA-binding domain superfamily/Winged helix DNA-binding domain"/>
    <property type="match status" value="1"/>
</dbReference>
<dbReference type="PROSITE" id="PS50931">
    <property type="entry name" value="HTH_LYSR"/>
    <property type="match status" value="1"/>
</dbReference>
<dbReference type="Gene3D" id="3.40.190.290">
    <property type="match status" value="1"/>
</dbReference>
<dbReference type="AlphaFoldDB" id="A0A238JP52"/>
<gene>
    <name evidence="6" type="primary">cynR_1</name>
    <name evidence="6" type="ORF">COL8621_00817</name>
</gene>
<evidence type="ECO:0000256" key="4">
    <source>
        <dbReference type="ARBA" id="ARBA00023163"/>
    </source>
</evidence>
<dbReference type="GO" id="GO:0003700">
    <property type="term" value="F:DNA-binding transcription factor activity"/>
    <property type="evidence" value="ECO:0007669"/>
    <property type="project" value="InterPro"/>
</dbReference>
<evidence type="ECO:0000259" key="5">
    <source>
        <dbReference type="PROSITE" id="PS50931"/>
    </source>
</evidence>
<evidence type="ECO:0000313" key="6">
    <source>
        <dbReference type="EMBL" id="SMX32450.1"/>
    </source>
</evidence>
<dbReference type="PANTHER" id="PTHR30419:SF8">
    <property type="entry name" value="NITROGEN ASSIMILATION TRANSCRIPTIONAL ACTIVATOR-RELATED"/>
    <property type="match status" value="1"/>
</dbReference>
<comment type="similarity">
    <text evidence="1">Belongs to the LysR transcriptional regulatory family.</text>
</comment>
<evidence type="ECO:0000256" key="1">
    <source>
        <dbReference type="ARBA" id="ARBA00009437"/>
    </source>
</evidence>
<evidence type="ECO:0000256" key="3">
    <source>
        <dbReference type="ARBA" id="ARBA00023125"/>
    </source>
</evidence>
<dbReference type="InterPro" id="IPR005119">
    <property type="entry name" value="LysR_subst-bd"/>
</dbReference>
<keyword evidence="7" id="KW-1185">Reference proteome</keyword>
<evidence type="ECO:0000256" key="2">
    <source>
        <dbReference type="ARBA" id="ARBA00023015"/>
    </source>
</evidence>
<organism evidence="6 7">
    <name type="scientific">Actibacterium lipolyticum</name>
    <dbReference type="NCBI Taxonomy" id="1524263"/>
    <lineage>
        <taxon>Bacteria</taxon>
        <taxon>Pseudomonadati</taxon>
        <taxon>Pseudomonadota</taxon>
        <taxon>Alphaproteobacteria</taxon>
        <taxon>Rhodobacterales</taxon>
        <taxon>Roseobacteraceae</taxon>
        <taxon>Actibacterium</taxon>
    </lineage>
</organism>
<dbReference type="InterPro" id="IPR036388">
    <property type="entry name" value="WH-like_DNA-bd_sf"/>
</dbReference>
<dbReference type="Pfam" id="PF03466">
    <property type="entry name" value="LysR_substrate"/>
    <property type="match status" value="1"/>
</dbReference>
<dbReference type="PANTHER" id="PTHR30419">
    <property type="entry name" value="HTH-TYPE TRANSCRIPTIONAL REGULATOR YBHD"/>
    <property type="match status" value="1"/>
</dbReference>
<keyword evidence="2" id="KW-0805">Transcription regulation</keyword>